<evidence type="ECO:0000313" key="3">
    <source>
        <dbReference type="Proteomes" id="UP000677436"/>
    </source>
</evidence>
<keyword evidence="1" id="KW-0812">Transmembrane</keyword>
<protein>
    <submittedName>
        <fullName evidence="2">Membrane protein</fullName>
    </submittedName>
</protein>
<proteinExistence type="predicted"/>
<sequence>MGWIVKWLINGLAVFLAAMWVPGIEVKGYGTALLVALVLGIVNALIRPILVILTLPLNIMTLGLFTFIINGFLFWLVGHFIQGFYVTSFLGAILGAIFVSLVSWVLNIIWKGIAR</sequence>
<dbReference type="AlphaFoldDB" id="A0A8D5ZPK7"/>
<dbReference type="EMBL" id="AP024601">
    <property type="protein sequence ID" value="BCU83147.1"/>
    <property type="molecule type" value="Genomic_DNA"/>
</dbReference>
<feature type="transmembrane region" description="Helical" evidence="1">
    <location>
        <begin position="29"/>
        <end position="50"/>
    </location>
</feature>
<organism evidence="2 3">
    <name type="scientific">Polycladomyces abyssicola</name>
    <dbReference type="NCBI Taxonomy" id="1125966"/>
    <lineage>
        <taxon>Bacteria</taxon>
        <taxon>Bacillati</taxon>
        <taxon>Bacillota</taxon>
        <taxon>Bacilli</taxon>
        <taxon>Bacillales</taxon>
        <taxon>Thermoactinomycetaceae</taxon>
        <taxon>Polycladomyces</taxon>
    </lineage>
</organism>
<dbReference type="PANTHER" id="PTHR37309">
    <property type="entry name" value="SLR0284 PROTEIN"/>
    <property type="match status" value="1"/>
</dbReference>
<name>A0A8D5ZPK7_9BACL</name>
<dbReference type="RefSeq" id="WP_212773403.1">
    <property type="nucleotide sequence ID" value="NZ_AP024601.1"/>
</dbReference>
<evidence type="ECO:0000256" key="1">
    <source>
        <dbReference type="SAM" id="Phobius"/>
    </source>
</evidence>
<feature type="transmembrane region" description="Helical" evidence="1">
    <location>
        <begin position="7"/>
        <end position="23"/>
    </location>
</feature>
<dbReference type="InterPro" id="IPR007165">
    <property type="entry name" value="Phage_holin_4_2"/>
</dbReference>
<reference evidence="2" key="2">
    <citation type="journal article" date="2021" name="Microbiol. Resour. Announc.">
        <title>Complete Genome Sequence of Polycladomyces abyssicola JIR-001T, Isolated from Hemipelagic Sediment in Deep Seawater.</title>
        <authorList>
            <person name="Tsubouchi T."/>
            <person name="Kaneko Y."/>
        </authorList>
    </citation>
    <scope>NUCLEOTIDE SEQUENCE</scope>
    <source>
        <strain evidence="2">JIR-001</strain>
    </source>
</reference>
<dbReference type="KEGG" id="pabs:JIR001_29300"/>
<dbReference type="Proteomes" id="UP000677436">
    <property type="component" value="Chromosome"/>
</dbReference>
<keyword evidence="1" id="KW-1133">Transmembrane helix</keyword>
<dbReference type="PANTHER" id="PTHR37309:SF1">
    <property type="entry name" value="SLR0284 PROTEIN"/>
    <property type="match status" value="1"/>
</dbReference>
<feature type="transmembrane region" description="Helical" evidence="1">
    <location>
        <begin position="57"/>
        <end position="78"/>
    </location>
</feature>
<feature type="transmembrane region" description="Helical" evidence="1">
    <location>
        <begin position="84"/>
        <end position="110"/>
    </location>
</feature>
<keyword evidence="1" id="KW-0472">Membrane</keyword>
<keyword evidence="3" id="KW-1185">Reference proteome</keyword>
<dbReference type="Pfam" id="PF04020">
    <property type="entry name" value="Phage_holin_4_2"/>
    <property type="match status" value="1"/>
</dbReference>
<reference evidence="2" key="1">
    <citation type="journal article" date="2013" name="Int. J. Syst. Evol. Microbiol.">
        <title>Polycladomyces abyssicola gen. nov., sp. nov., a thermophilic filamentous bacterium isolated from hemipelagic sediment.</title>
        <authorList>
            <person name="Tsubouchi T."/>
            <person name="Shimane Y."/>
            <person name="Mori K."/>
            <person name="Usui K."/>
            <person name="Hiraki T."/>
            <person name="Tame A."/>
            <person name="Uematsu K."/>
            <person name="Maruyama T."/>
            <person name="Hatada Y."/>
        </authorList>
    </citation>
    <scope>NUCLEOTIDE SEQUENCE</scope>
    <source>
        <strain evidence="2">JIR-001</strain>
    </source>
</reference>
<evidence type="ECO:0000313" key="2">
    <source>
        <dbReference type="EMBL" id="BCU83147.1"/>
    </source>
</evidence>
<accession>A0A8D5ZPK7</accession>
<gene>
    <name evidence="2" type="ORF">JIR001_29300</name>
</gene>